<keyword evidence="3" id="KW-0812">Transmembrane</keyword>
<gene>
    <name evidence="5" type="ORF">JD108_08115</name>
    <name evidence="6" type="ORF">KDJ56_07795</name>
</gene>
<feature type="transmembrane region" description="Helical" evidence="3">
    <location>
        <begin position="149"/>
        <end position="168"/>
    </location>
</feature>
<comment type="subcellular location">
    <subcellularLocation>
        <location evidence="1">Endomembrane system</location>
        <topology evidence="1">Multi-pass membrane protein</topology>
    </subcellularLocation>
</comment>
<feature type="transmembrane region" description="Helical" evidence="3">
    <location>
        <begin position="39"/>
        <end position="56"/>
    </location>
</feature>
<evidence type="ECO:0000313" key="5">
    <source>
        <dbReference type="EMBL" id="QQE75816.1"/>
    </source>
</evidence>
<evidence type="ECO:0000313" key="7">
    <source>
        <dbReference type="Proteomes" id="UP000595847"/>
    </source>
</evidence>
<dbReference type="Proteomes" id="UP000595847">
    <property type="component" value="Chromosome"/>
</dbReference>
<dbReference type="EMBL" id="CP073708">
    <property type="protein sequence ID" value="QUO42842.1"/>
    <property type="molecule type" value="Genomic_DNA"/>
</dbReference>
<evidence type="ECO:0000256" key="2">
    <source>
        <dbReference type="ARBA" id="ARBA00007362"/>
    </source>
</evidence>
<dbReference type="GO" id="GO:0016020">
    <property type="term" value="C:membrane"/>
    <property type="evidence" value="ECO:0007669"/>
    <property type="project" value="InterPro"/>
</dbReference>
<feature type="transmembrane region" description="Helical" evidence="3">
    <location>
        <begin position="90"/>
        <end position="113"/>
    </location>
</feature>
<comment type="similarity">
    <text evidence="2">Belongs to the EamA transporter family.</text>
</comment>
<sequence>MSYWRYVLVILAGAVSYGVLSVFMKAAFRAGFTPVELSASQLIFGGLLMSVIAFFISKERFRWRYLYLLLPVSLMMASTSFFYHQAVSRLSASLAIVLLFQFTWIGVLIESIADRKWPTRGQWRSLVLLGIGTLMASGLNLGSLESVSIYGLAAGLLSGATFAGVIFLSGRLVPDMNPYLRSAVSISLAAVLLSFVYPPSFLVNGRLWDGLLPYALLVGCFGSVIPILCLAIGVPRLGNGLSTILSAAELPTVVLLSSFVLHEQVTGAQWAGVALILLAITLPQLGQRPARRPARHILSRSRS</sequence>
<accession>A0A7T5ENH5</accession>
<reference evidence="5 7" key="1">
    <citation type="submission" date="2020-12" db="EMBL/GenBank/DDBJ databases">
        <title>strain FJAT-54423T represents a novel species of the genus Brevibacillus.</title>
        <authorList>
            <person name="Tang R."/>
        </authorList>
    </citation>
    <scope>NUCLEOTIDE SEQUENCE [LARGE SCALE GENOMIC DNA]</scope>
    <source>
        <strain evidence="5 7">FJAT-54423</strain>
    </source>
</reference>
<evidence type="ECO:0000313" key="6">
    <source>
        <dbReference type="EMBL" id="QUO42842.1"/>
    </source>
</evidence>
<dbReference type="Pfam" id="PF00892">
    <property type="entry name" value="EamA"/>
    <property type="match status" value="2"/>
</dbReference>
<feature type="transmembrane region" description="Helical" evidence="3">
    <location>
        <begin position="241"/>
        <end position="261"/>
    </location>
</feature>
<feature type="transmembrane region" description="Helical" evidence="3">
    <location>
        <begin position="180"/>
        <end position="199"/>
    </location>
</feature>
<protein>
    <submittedName>
        <fullName evidence="5">EamA family transporter</fullName>
    </submittedName>
</protein>
<feature type="transmembrane region" description="Helical" evidence="3">
    <location>
        <begin position="267"/>
        <end position="285"/>
    </location>
</feature>
<reference evidence="6" key="2">
    <citation type="submission" date="2021-04" db="EMBL/GenBank/DDBJ databases">
        <title>Brevibacillus composti FJAT-54423, complete genome.</title>
        <authorList>
            <person name="Tang R."/>
        </authorList>
    </citation>
    <scope>NUCLEOTIDE SEQUENCE</scope>
    <source>
        <strain evidence="6">FJAT-54424</strain>
    </source>
</reference>
<dbReference type="RefSeq" id="WP_198829330.1">
    <property type="nucleotide sequence ID" value="NZ_CP066308.1"/>
</dbReference>
<dbReference type="Proteomes" id="UP000677234">
    <property type="component" value="Chromosome"/>
</dbReference>
<feature type="transmembrane region" description="Helical" evidence="3">
    <location>
        <begin position="125"/>
        <end position="143"/>
    </location>
</feature>
<organism evidence="5 7">
    <name type="scientific">Brevibacillus composti</name>
    <dbReference type="NCBI Taxonomy" id="2796470"/>
    <lineage>
        <taxon>Bacteria</taxon>
        <taxon>Bacillati</taxon>
        <taxon>Bacillota</taxon>
        <taxon>Bacilli</taxon>
        <taxon>Bacillales</taxon>
        <taxon>Paenibacillaceae</taxon>
        <taxon>Brevibacillus</taxon>
    </lineage>
</organism>
<dbReference type="Gene3D" id="1.10.3730.20">
    <property type="match status" value="1"/>
</dbReference>
<evidence type="ECO:0000259" key="4">
    <source>
        <dbReference type="Pfam" id="PF00892"/>
    </source>
</evidence>
<dbReference type="InterPro" id="IPR000620">
    <property type="entry name" value="EamA_dom"/>
</dbReference>
<keyword evidence="3" id="KW-1133">Transmembrane helix</keyword>
<dbReference type="PANTHER" id="PTHR22911:SF137">
    <property type="entry name" value="SOLUTE CARRIER FAMILY 35 MEMBER G2-RELATED"/>
    <property type="match status" value="1"/>
</dbReference>
<dbReference type="SUPFAM" id="SSF103481">
    <property type="entry name" value="Multidrug resistance efflux transporter EmrE"/>
    <property type="match status" value="2"/>
</dbReference>
<feature type="transmembrane region" description="Helical" evidence="3">
    <location>
        <begin position="7"/>
        <end position="27"/>
    </location>
</feature>
<feature type="domain" description="EamA" evidence="4">
    <location>
        <begin position="151"/>
        <end position="282"/>
    </location>
</feature>
<dbReference type="PANTHER" id="PTHR22911">
    <property type="entry name" value="ACYL-MALONYL CONDENSING ENZYME-RELATED"/>
    <property type="match status" value="1"/>
</dbReference>
<dbReference type="AlphaFoldDB" id="A0A7T5ENH5"/>
<name>A0A7T5ENH5_9BACL</name>
<keyword evidence="8" id="KW-1185">Reference proteome</keyword>
<feature type="transmembrane region" description="Helical" evidence="3">
    <location>
        <begin position="211"/>
        <end position="234"/>
    </location>
</feature>
<evidence type="ECO:0000256" key="3">
    <source>
        <dbReference type="SAM" id="Phobius"/>
    </source>
</evidence>
<proteinExistence type="inferred from homology"/>
<feature type="transmembrane region" description="Helical" evidence="3">
    <location>
        <begin position="65"/>
        <end position="84"/>
    </location>
</feature>
<keyword evidence="3" id="KW-0472">Membrane</keyword>
<evidence type="ECO:0000313" key="8">
    <source>
        <dbReference type="Proteomes" id="UP000677234"/>
    </source>
</evidence>
<dbReference type="KEGG" id="bcop:JD108_08115"/>
<feature type="domain" description="EamA" evidence="4">
    <location>
        <begin position="6"/>
        <end position="137"/>
    </location>
</feature>
<dbReference type="InterPro" id="IPR037185">
    <property type="entry name" value="EmrE-like"/>
</dbReference>
<evidence type="ECO:0000256" key="1">
    <source>
        <dbReference type="ARBA" id="ARBA00004127"/>
    </source>
</evidence>
<dbReference type="EMBL" id="CP066308">
    <property type="protein sequence ID" value="QQE75816.1"/>
    <property type="molecule type" value="Genomic_DNA"/>
</dbReference>